<dbReference type="EMBL" id="CAJNDS010000173">
    <property type="protein sequence ID" value="CAE7021790.1"/>
    <property type="molecule type" value="Genomic_DNA"/>
</dbReference>
<dbReference type="PANTHER" id="PTHR12480:SF6">
    <property type="entry name" value="2-OXOGLUTARATE AND IRON-DEPENDENT OXYGENASE JMJD4"/>
    <property type="match status" value="1"/>
</dbReference>
<dbReference type="Proteomes" id="UP000604046">
    <property type="component" value="Unassembled WGS sequence"/>
</dbReference>
<evidence type="ECO:0000256" key="1">
    <source>
        <dbReference type="SAM" id="SignalP"/>
    </source>
</evidence>
<dbReference type="Pfam" id="PF08007">
    <property type="entry name" value="JmjC_2"/>
    <property type="match status" value="1"/>
</dbReference>
<dbReference type="GO" id="GO:0045905">
    <property type="term" value="P:positive regulation of translational termination"/>
    <property type="evidence" value="ECO:0007669"/>
    <property type="project" value="TreeGrafter"/>
</dbReference>
<dbReference type="GO" id="GO:0005737">
    <property type="term" value="C:cytoplasm"/>
    <property type="evidence" value="ECO:0007669"/>
    <property type="project" value="TreeGrafter"/>
</dbReference>
<accession>A0A812I9C5</accession>
<keyword evidence="4" id="KW-1185">Reference proteome</keyword>
<dbReference type="PANTHER" id="PTHR12480">
    <property type="entry name" value="ARGININE DEMETHYLASE AND LYSYL-HYDROXYLASE JMJD"/>
    <property type="match status" value="1"/>
</dbReference>
<keyword evidence="1" id="KW-0732">Signal</keyword>
<sequence length="469" mass="53731">MFGPELLDAAMFAARLRVFCCCVLLHCYSCGEAKSENAKNVDIRSWEPAETQYWLHDARSFQALDKMGAFPILNFTRDSLRPETFDRLVQEGRPFVVRGLGKAHPMKNWDCDFFRHQDLFRNVQGRREYADTASQQPQWMPLHNIMSSSMVDLPEAKKTGAGTSPYYVGIKDVQYRSPHELSLDSHYSPTWTRELLEFVQNHTVVPEFMRGNNMRSLRDTPEFWFVQGGGESTGAKAHVDVHPESTWSLQLCGEKRWRVAAISPRAAPHVMKLYQDGQIYNRSEHRSWNLFEDAVLFPGDALFFGPAFIHQTLSEGVGPAASITWQFDDPMPANFMRAFMPRLRFTADCHALWPRMQHLVQWAQRTDMQKIQQSSDLCVFLDMDGDGSVTESERTAVVSLWKALISEVKAKVPRILRQRMQLGLEAVVEDQHELADLPKKLRDAVQQWEIMALQLDAAVESDFSARGEL</sequence>
<evidence type="ECO:0000313" key="4">
    <source>
        <dbReference type="Proteomes" id="UP000604046"/>
    </source>
</evidence>
<protein>
    <submittedName>
        <fullName evidence="3">Gapdh protein</fullName>
    </submittedName>
</protein>
<name>A0A812I9C5_9DINO</name>
<organism evidence="3 4">
    <name type="scientific">Symbiodinium natans</name>
    <dbReference type="NCBI Taxonomy" id="878477"/>
    <lineage>
        <taxon>Eukaryota</taxon>
        <taxon>Sar</taxon>
        <taxon>Alveolata</taxon>
        <taxon>Dinophyceae</taxon>
        <taxon>Suessiales</taxon>
        <taxon>Symbiodiniaceae</taxon>
        <taxon>Symbiodinium</taxon>
    </lineage>
</organism>
<proteinExistence type="predicted"/>
<dbReference type="SUPFAM" id="SSF51197">
    <property type="entry name" value="Clavaminate synthase-like"/>
    <property type="match status" value="1"/>
</dbReference>
<dbReference type="InterPro" id="IPR050910">
    <property type="entry name" value="JMJD6_ArgDemeth/LysHydrox"/>
</dbReference>
<gene>
    <name evidence="3" type="primary">Gapdh</name>
    <name evidence="3" type="ORF">SNAT2548_LOCUS2883</name>
</gene>
<feature type="chain" id="PRO_5032939934" evidence="1">
    <location>
        <begin position="34"/>
        <end position="469"/>
    </location>
</feature>
<reference evidence="3" key="1">
    <citation type="submission" date="2021-02" db="EMBL/GenBank/DDBJ databases">
        <authorList>
            <person name="Dougan E. K."/>
            <person name="Rhodes N."/>
            <person name="Thang M."/>
            <person name="Chan C."/>
        </authorList>
    </citation>
    <scope>NUCLEOTIDE SEQUENCE</scope>
</reference>
<dbReference type="GO" id="GO:0005634">
    <property type="term" value="C:nucleus"/>
    <property type="evidence" value="ECO:0007669"/>
    <property type="project" value="TreeGrafter"/>
</dbReference>
<dbReference type="GO" id="GO:0016706">
    <property type="term" value="F:2-oxoglutarate-dependent dioxygenase activity"/>
    <property type="evidence" value="ECO:0007669"/>
    <property type="project" value="TreeGrafter"/>
</dbReference>
<evidence type="ECO:0000259" key="2">
    <source>
        <dbReference type="PROSITE" id="PS51184"/>
    </source>
</evidence>
<dbReference type="Gene3D" id="2.60.120.650">
    <property type="entry name" value="Cupin"/>
    <property type="match status" value="1"/>
</dbReference>
<dbReference type="AlphaFoldDB" id="A0A812I9C5"/>
<feature type="signal peptide" evidence="1">
    <location>
        <begin position="1"/>
        <end position="33"/>
    </location>
</feature>
<comment type="caution">
    <text evidence="3">The sequence shown here is derived from an EMBL/GenBank/DDBJ whole genome shotgun (WGS) entry which is preliminary data.</text>
</comment>
<dbReference type="GO" id="GO:0043565">
    <property type="term" value="F:sequence-specific DNA binding"/>
    <property type="evidence" value="ECO:0007669"/>
    <property type="project" value="TreeGrafter"/>
</dbReference>
<dbReference type="PROSITE" id="PS51184">
    <property type="entry name" value="JMJC"/>
    <property type="match status" value="1"/>
</dbReference>
<feature type="domain" description="JmjC" evidence="2">
    <location>
        <begin position="194"/>
        <end position="344"/>
    </location>
</feature>
<dbReference type="OrthoDB" id="203487at2759"/>
<dbReference type="InterPro" id="IPR003347">
    <property type="entry name" value="JmjC_dom"/>
</dbReference>
<evidence type="ECO:0000313" key="3">
    <source>
        <dbReference type="EMBL" id="CAE7021790.1"/>
    </source>
</evidence>